<reference evidence="8" key="1">
    <citation type="submission" date="2024-02" db="UniProtKB">
        <authorList>
            <consortium name="WormBaseParasite"/>
        </authorList>
    </citation>
    <scope>IDENTIFICATION</scope>
</reference>
<dbReference type="GO" id="GO:0005546">
    <property type="term" value="F:phosphatidylinositol-4,5-bisphosphate binding"/>
    <property type="evidence" value="ECO:0007669"/>
    <property type="project" value="InterPro"/>
</dbReference>
<sequence length="635" mass="72253">MMNFTPPTDGLSAAELTKRLQRDQEWIESVKGSLTKSKEINSSICKLIDKFNDRVGYLEKTVMPLCLKTDTVQRRQQNVNSLLNLIDTTMQFYEKTSDMEEVLKPGSAVNNLDEFLKKMDNIISAIHFFSTQKTYEDELRKLQDYHDGGLATLETDFITIINAETIKLEPEEVLENLDEENEPISTSHSSLKSLKNIQKVGKCCKWLLKNNSKNTMCLNNYTSLRSQALYRTINDLLIHISSNTNLKLNVSGGLLNLTQTKPQKSGGLRNALRKIAKGSESDKGDMIDDYRDTSYEYIAQLFSSLLMLLEIEADIASQVIGNVKYEASVQRAIVTKPMIFVLDQLTSLLDSSETNFLSLIPVCKFFQRHNNQLASLSENAEGDHIPYNRVYNTLNSTCSSSIREYVDRLQNDSTKSVPLDGNVHQITANTISILKALLQQKQIISNILAISSHYEKNHVPRLFAEVLSALGKNLKNKCQTFQDDSLASIFMLNNYNYIAKRLQDPAMSAVMKDDINLTSFYQMEISNCVEKYLVSWQRVSSIVSQPLIDIDKRQLKAIYNTFEKELEQILEAQKNYTVVDGAYAYLIKLRIKEMILKNHERFYAIMTESIGGDKNFKYDALSIEVVIDELFDSGN</sequence>
<evidence type="ECO:0000259" key="6">
    <source>
        <dbReference type="Pfam" id="PF03081"/>
    </source>
</evidence>
<evidence type="ECO:0000256" key="1">
    <source>
        <dbReference type="ARBA" id="ARBA00006756"/>
    </source>
</evidence>
<organism evidence="7 8">
    <name type="scientific">Strongyloides stercoralis</name>
    <name type="common">Threadworm</name>
    <dbReference type="NCBI Taxonomy" id="6248"/>
    <lineage>
        <taxon>Eukaryota</taxon>
        <taxon>Metazoa</taxon>
        <taxon>Ecdysozoa</taxon>
        <taxon>Nematoda</taxon>
        <taxon>Chromadorea</taxon>
        <taxon>Rhabditida</taxon>
        <taxon>Tylenchina</taxon>
        <taxon>Panagrolaimomorpha</taxon>
        <taxon>Strongyloidoidea</taxon>
        <taxon>Strongyloididae</taxon>
        <taxon>Strongyloides</taxon>
    </lineage>
</organism>
<dbReference type="Gene3D" id="1.20.1280.170">
    <property type="entry name" value="Exocyst complex component Exo70"/>
    <property type="match status" value="1"/>
</dbReference>
<name>A0AAF5HYR5_STRER</name>
<dbReference type="InterPro" id="IPR046364">
    <property type="entry name" value="Exo70_C"/>
</dbReference>
<dbReference type="InterPro" id="IPR016159">
    <property type="entry name" value="Cullin_repeat-like_dom_sf"/>
</dbReference>
<evidence type="ECO:0000256" key="5">
    <source>
        <dbReference type="RuleBase" id="RU365026"/>
    </source>
</evidence>
<evidence type="ECO:0000256" key="3">
    <source>
        <dbReference type="ARBA" id="ARBA00022483"/>
    </source>
</evidence>
<comment type="similarity">
    <text evidence="1 5">Belongs to the EXO70 family.</text>
</comment>
<dbReference type="Pfam" id="PF20669">
    <property type="entry name" value="Exo70_N"/>
    <property type="match status" value="1"/>
</dbReference>
<comment type="function">
    <text evidence="5">Component of the exocyst complex involved in the docking of exocytic vesicles with fusion sites on the plasma membrane.</text>
</comment>
<accession>A0AAF5HYR5</accession>
<feature type="domain" description="Exocyst complex subunit Exo70 C-terminal" evidence="6">
    <location>
        <begin position="303"/>
        <end position="629"/>
    </location>
</feature>
<dbReference type="AlphaFoldDB" id="A0AAF5HYR5"/>
<dbReference type="Pfam" id="PF03081">
    <property type="entry name" value="Exo70_C"/>
    <property type="match status" value="1"/>
</dbReference>
<dbReference type="WBParaSite" id="TCONS_00003303.p1">
    <property type="protein sequence ID" value="TCONS_00003303.p1"/>
    <property type="gene ID" value="XLOC_003045"/>
</dbReference>
<dbReference type="PANTHER" id="PTHR12542">
    <property type="entry name" value="EXOCYST COMPLEX PROTEIN EXO70"/>
    <property type="match status" value="1"/>
</dbReference>
<dbReference type="GO" id="GO:0015031">
    <property type="term" value="P:protein transport"/>
    <property type="evidence" value="ECO:0007669"/>
    <property type="project" value="UniProtKB-KW"/>
</dbReference>
<keyword evidence="7" id="KW-1185">Reference proteome</keyword>
<dbReference type="GO" id="GO:0006887">
    <property type="term" value="P:exocytosis"/>
    <property type="evidence" value="ECO:0007669"/>
    <property type="project" value="UniProtKB-KW"/>
</dbReference>
<dbReference type="Proteomes" id="UP000035681">
    <property type="component" value="Unplaced"/>
</dbReference>
<evidence type="ECO:0000313" key="7">
    <source>
        <dbReference type="Proteomes" id="UP000035681"/>
    </source>
</evidence>
<keyword evidence="3 5" id="KW-0268">Exocytosis</keyword>
<dbReference type="InterPro" id="IPR004140">
    <property type="entry name" value="Exo70"/>
</dbReference>
<evidence type="ECO:0000256" key="4">
    <source>
        <dbReference type="ARBA" id="ARBA00026169"/>
    </source>
</evidence>
<evidence type="ECO:0000313" key="8">
    <source>
        <dbReference type="WBParaSite" id="TCONS_00003303.p1"/>
    </source>
</evidence>
<evidence type="ECO:0000256" key="2">
    <source>
        <dbReference type="ARBA" id="ARBA00022448"/>
    </source>
</evidence>
<dbReference type="SUPFAM" id="SSF74788">
    <property type="entry name" value="Cullin repeat-like"/>
    <property type="match status" value="1"/>
</dbReference>
<dbReference type="PANTHER" id="PTHR12542:SF41">
    <property type="entry name" value="EXOCYST COMPLEX COMPONENT 7"/>
    <property type="match status" value="1"/>
</dbReference>
<dbReference type="GO" id="GO:0000145">
    <property type="term" value="C:exocyst"/>
    <property type="evidence" value="ECO:0007669"/>
    <property type="project" value="InterPro"/>
</dbReference>
<proteinExistence type="inferred from homology"/>
<protein>
    <recommendedName>
        <fullName evidence="4 5">Exocyst complex component 7</fullName>
    </recommendedName>
    <alternativeName>
        <fullName evidence="5">Exocyst complex component Exo70</fullName>
    </alternativeName>
</protein>
<keyword evidence="5" id="KW-0653">Protein transport</keyword>
<keyword evidence="2 5" id="KW-0813">Transport</keyword>